<keyword evidence="2" id="KW-1185">Reference proteome</keyword>
<sequence length="522" mass="58286">MIILAALSVSALTGIQAQTLYDASRLLDNDLNGTARFVGMGGAMGALGGDISTMGTNPAGIGIYRSNDAMISFGFKSLNTESKLGSSKNETDKFRGSFDNLGFVFSNKIGNRTALKYVNFGFNYHKAKSFDKDMVMGGNYNVSQTQQIAGLVNANSAYYGEYLSPEVLLDKNAFNFGDVPWLGALAYESNLIVPGQNQKYNPYLLNGHSVDGYYRSRERGQIAAYDFNVALNWYDRIYLGATLTAYSVDYSKSSIYQETFLSNNQDDGNYALRNYYDLDGSGVDFKLGLIVRPFEQSPLRIGLAVHTPTFYNLEERNSSYLDYDTYNETEDKFLKGTTYTQNQYGDEMEGSTKYKLTTPWKYNFSLGYTIGQSVALGAEYEYSDYSTSKLEYDDGVNMDYENSTIKQSLKGVSTVRLGAEIKLSPEFSSRIGYNHISAPIKTTAFKELSVNAIRTDTEFSNSKSRDNYTIGFGYRGSSFYADLAYQYSTYKEDFYAFDNVDLPATKITNSNSQVLMTLGVRF</sequence>
<dbReference type="Proteomes" id="UP000027601">
    <property type="component" value="Unassembled WGS sequence"/>
</dbReference>
<reference evidence="1 2" key="1">
    <citation type="journal article" date="2015" name="Microbes Environ.">
        <title>Distribution and evolution of nitrogen fixation genes in the phylum bacteroidetes.</title>
        <authorList>
            <person name="Inoue J."/>
            <person name="Oshima K."/>
            <person name="Suda W."/>
            <person name="Sakamoto M."/>
            <person name="Iino T."/>
            <person name="Noda S."/>
            <person name="Hongoh Y."/>
            <person name="Hattori M."/>
            <person name="Ohkuma M."/>
        </authorList>
    </citation>
    <scope>NUCLEOTIDE SEQUENCE [LARGE SCALE GENOMIC DNA]</scope>
    <source>
        <strain evidence="1 2">JCM 15093</strain>
    </source>
</reference>
<name>A0A069D3T6_9BACE</name>
<organism evidence="1 2">
    <name type="scientific">Bacteroides graminisolvens DSM 19988 = JCM 15093</name>
    <dbReference type="NCBI Taxonomy" id="1121097"/>
    <lineage>
        <taxon>Bacteria</taxon>
        <taxon>Pseudomonadati</taxon>
        <taxon>Bacteroidota</taxon>
        <taxon>Bacteroidia</taxon>
        <taxon>Bacteroidales</taxon>
        <taxon>Bacteroidaceae</taxon>
        <taxon>Bacteroides</taxon>
    </lineage>
</organism>
<dbReference type="Gene3D" id="2.40.160.60">
    <property type="entry name" value="Outer membrane protein transport protein (OMPP1/FadL/TodX)"/>
    <property type="match status" value="1"/>
</dbReference>
<dbReference type="SUPFAM" id="SSF56935">
    <property type="entry name" value="Porins"/>
    <property type="match status" value="1"/>
</dbReference>
<gene>
    <name evidence="1" type="ORF">JCM15093_2158</name>
</gene>
<evidence type="ECO:0000313" key="2">
    <source>
        <dbReference type="Proteomes" id="UP000027601"/>
    </source>
</evidence>
<proteinExistence type="predicted"/>
<accession>A0A069D3T6</accession>
<dbReference type="AlphaFoldDB" id="A0A069D3T6"/>
<comment type="caution">
    <text evidence="1">The sequence shown here is derived from an EMBL/GenBank/DDBJ whole genome shotgun (WGS) entry which is preliminary data.</text>
</comment>
<dbReference type="STRING" id="1121097.GCA_000428125_02121"/>
<protein>
    <recommendedName>
        <fullName evidence="3">Hemin receptor</fullName>
    </recommendedName>
</protein>
<evidence type="ECO:0000313" key="1">
    <source>
        <dbReference type="EMBL" id="GAK36951.1"/>
    </source>
</evidence>
<evidence type="ECO:0008006" key="3">
    <source>
        <dbReference type="Google" id="ProtNLM"/>
    </source>
</evidence>
<dbReference type="eggNOG" id="COG2067">
    <property type="taxonomic scope" value="Bacteria"/>
</dbReference>
<dbReference type="EMBL" id="BAJS01000011">
    <property type="protein sequence ID" value="GAK36951.1"/>
    <property type="molecule type" value="Genomic_DNA"/>
</dbReference>